<dbReference type="Gene3D" id="3.40.1500.10">
    <property type="entry name" value="Coproporphyrinogen III oxidase, aerobic"/>
    <property type="match status" value="1"/>
</dbReference>
<feature type="site" description="Important for dimerization" evidence="12">
    <location>
        <position position="178"/>
    </location>
</feature>
<protein>
    <recommendedName>
        <fullName evidence="12">Oxygen-dependent coproporphyrinogen-III oxidase</fullName>
        <shortName evidence="12">CPO</shortName>
        <shortName evidence="12">Coprogen oxidase</shortName>
        <shortName evidence="12">Coproporphyrinogenase</shortName>
        <ecNumber evidence="12">1.3.3.3</ecNumber>
    </recommendedName>
</protein>
<sequence>MPQQPDSQAVKHYLLGLQERICSRLEAVDGGAAFIQDAWDRPEGGGGVSRVITEGRVFEKGGVNFSHVMGDTMPASATAHRPHLAGAPWEAMGVSLVIHPNNPYVPTSHANVRFFIARPQNSEPVYWFGGGYDLTPYYGFEEDCVHWHRTARAACEPFGEGTYQRFRHWCDDYFYLKHRDEPRGVGGLFFDDHNTGDFGQDFGLMQAVGDSYIEAYEPIVRRRMDLPYGDRERDFQLYRRGRYVEFNLVYDRGTLFGLQSGGRTESILMSLPPLVRWDYNRTAEPGSDEARLTEFFLTGRDWLEGNHD</sequence>
<keyword evidence="5 12" id="KW-0963">Cytoplasm</keyword>
<keyword evidence="14" id="KW-1185">Reference proteome</keyword>
<comment type="subcellular location">
    <subcellularLocation>
        <location evidence="1 12">Cytoplasm</location>
    </subcellularLocation>
</comment>
<comment type="pathway">
    <text evidence="2 12">Porphyrin-containing compound metabolism; protoporphyrin-IX biosynthesis; protoporphyrinogen-IX from coproporphyrinogen-III (O2 route): step 1/1.</text>
</comment>
<evidence type="ECO:0000313" key="13">
    <source>
        <dbReference type="EMBL" id="KMQ72877.1"/>
    </source>
</evidence>
<evidence type="ECO:0000256" key="4">
    <source>
        <dbReference type="ARBA" id="ARBA00011738"/>
    </source>
</evidence>
<feature type="binding site" evidence="12">
    <location>
        <begin position="261"/>
        <end position="263"/>
    </location>
    <ligand>
        <name>substrate</name>
    </ligand>
</feature>
<dbReference type="PRINTS" id="PR00073">
    <property type="entry name" value="COPRGNOXDASE"/>
</dbReference>
<name>A0A0J7J3S7_9GAMM</name>
<dbReference type="EC" id="1.3.3.3" evidence="12"/>
<dbReference type="FunFam" id="3.40.1500.10:FF:000001">
    <property type="entry name" value="Oxygen-dependent coproporphyrinogen-III oxidase"/>
    <property type="match status" value="1"/>
</dbReference>
<comment type="function">
    <text evidence="11 12">Involved in the heme biosynthesis. Catalyzes the aerobic oxidative decarboxylation of propionate groups of rings A and B of coproporphyrinogen-III to yield the vinyl groups in protoporphyrinogen-IX.</text>
</comment>
<dbReference type="NCBIfam" id="NF003727">
    <property type="entry name" value="PRK05330.1"/>
    <property type="match status" value="1"/>
</dbReference>
<dbReference type="GO" id="GO:0004109">
    <property type="term" value="F:coproporphyrinogen oxidase activity"/>
    <property type="evidence" value="ECO:0007669"/>
    <property type="project" value="UniProtKB-UniRule"/>
</dbReference>
<evidence type="ECO:0000256" key="8">
    <source>
        <dbReference type="ARBA" id="ARBA00023133"/>
    </source>
</evidence>
<dbReference type="AlphaFoldDB" id="A0A0J7J3S7"/>
<comment type="subunit">
    <text evidence="4 12">Homodimer.</text>
</comment>
<comment type="similarity">
    <text evidence="3 12">Belongs to the aerobic coproporphyrinogen-III oxidase family.</text>
</comment>
<proteinExistence type="inferred from homology"/>
<evidence type="ECO:0000256" key="5">
    <source>
        <dbReference type="ARBA" id="ARBA00022490"/>
    </source>
</evidence>
<dbReference type="SUPFAM" id="SSF102886">
    <property type="entry name" value="Coproporphyrinogen III oxidase"/>
    <property type="match status" value="1"/>
</dbReference>
<dbReference type="GO" id="GO:0042803">
    <property type="term" value="F:protein homodimerization activity"/>
    <property type="evidence" value="ECO:0007669"/>
    <property type="project" value="UniProtKB-UniRule"/>
</dbReference>
<keyword evidence="6 12" id="KW-0479">Metal-binding</keyword>
<reference evidence="13 14" key="1">
    <citation type="submission" date="2015-06" db="EMBL/GenBank/DDBJ databases">
        <title>Marinobacter subterrani, a genetically tractable neutrophilic iron-oxidizing strain isolated from the Soudan Iron Mine.</title>
        <authorList>
            <person name="Bonis B.M."/>
            <person name="Gralnick J.A."/>
        </authorList>
    </citation>
    <scope>NUCLEOTIDE SEQUENCE [LARGE SCALE GENOMIC DNA]</scope>
    <source>
        <strain evidence="13 14">JG233</strain>
    </source>
</reference>
<organism evidence="13 14">
    <name type="scientific">Marinobacter subterrani</name>
    <dbReference type="NCBI Taxonomy" id="1658765"/>
    <lineage>
        <taxon>Bacteria</taxon>
        <taxon>Pseudomonadati</taxon>
        <taxon>Pseudomonadota</taxon>
        <taxon>Gammaproteobacteria</taxon>
        <taxon>Pseudomonadales</taxon>
        <taxon>Marinobacteraceae</taxon>
        <taxon>Marinobacter</taxon>
    </lineage>
</organism>
<evidence type="ECO:0000313" key="14">
    <source>
        <dbReference type="Proteomes" id="UP000036102"/>
    </source>
</evidence>
<dbReference type="InterPro" id="IPR036406">
    <property type="entry name" value="Coprogen_oxidase_aer_sf"/>
</dbReference>
<evidence type="ECO:0000256" key="3">
    <source>
        <dbReference type="ARBA" id="ARBA00010644"/>
    </source>
</evidence>
<feature type="binding site" evidence="12">
    <location>
        <position position="109"/>
    </location>
    <ligand>
        <name>a divalent metal cation</name>
        <dbReference type="ChEBI" id="CHEBI:60240"/>
    </ligand>
</feature>
<keyword evidence="7 12" id="KW-0560">Oxidoreductase</keyword>
<comment type="caution">
    <text evidence="13">The sequence shown here is derived from an EMBL/GenBank/DDBJ whole genome shotgun (WGS) entry which is preliminary data.</text>
</comment>
<dbReference type="InterPro" id="IPR001260">
    <property type="entry name" value="Coprogen_oxidase_aer"/>
</dbReference>
<dbReference type="PANTHER" id="PTHR10755:SF0">
    <property type="entry name" value="OXYGEN-DEPENDENT COPROPORPHYRINOGEN-III OXIDASE, MITOCHONDRIAL"/>
    <property type="match status" value="1"/>
</dbReference>
<dbReference type="Proteomes" id="UP000036102">
    <property type="component" value="Unassembled WGS sequence"/>
</dbReference>
<feature type="active site" description="Proton donor" evidence="12">
    <location>
        <position position="109"/>
    </location>
</feature>
<keyword evidence="9 12" id="KW-0627">Porphyrin biosynthesis</keyword>
<dbReference type="OrthoDB" id="9777553at2"/>
<evidence type="ECO:0000256" key="12">
    <source>
        <dbReference type="HAMAP-Rule" id="MF_00333"/>
    </source>
</evidence>
<evidence type="ECO:0000256" key="6">
    <source>
        <dbReference type="ARBA" id="ARBA00022723"/>
    </source>
</evidence>
<evidence type="ECO:0000256" key="7">
    <source>
        <dbReference type="ARBA" id="ARBA00023002"/>
    </source>
</evidence>
<dbReference type="EMBL" id="LFBU01000002">
    <property type="protein sequence ID" value="KMQ72877.1"/>
    <property type="molecule type" value="Genomic_DNA"/>
</dbReference>
<comment type="catalytic activity">
    <reaction evidence="10 12">
        <text>coproporphyrinogen III + O2 + 2 H(+) = protoporphyrinogen IX + 2 CO2 + 2 H2O</text>
        <dbReference type="Rhea" id="RHEA:18257"/>
        <dbReference type="ChEBI" id="CHEBI:15377"/>
        <dbReference type="ChEBI" id="CHEBI:15378"/>
        <dbReference type="ChEBI" id="CHEBI:15379"/>
        <dbReference type="ChEBI" id="CHEBI:16526"/>
        <dbReference type="ChEBI" id="CHEBI:57307"/>
        <dbReference type="ChEBI" id="CHEBI:57309"/>
        <dbReference type="EC" id="1.3.3.3"/>
    </reaction>
</comment>
<dbReference type="GO" id="GO:0005737">
    <property type="term" value="C:cytoplasm"/>
    <property type="evidence" value="ECO:0007669"/>
    <property type="project" value="UniProtKB-SubCell"/>
</dbReference>
<accession>A0A0J7J3S7</accession>
<evidence type="ECO:0000256" key="9">
    <source>
        <dbReference type="ARBA" id="ARBA00023244"/>
    </source>
</evidence>
<feature type="binding site" evidence="12">
    <location>
        <position position="99"/>
    </location>
    <ligand>
        <name>a divalent metal cation</name>
        <dbReference type="ChEBI" id="CHEBI:60240"/>
    </ligand>
</feature>
<dbReference type="GO" id="GO:0006782">
    <property type="term" value="P:protoporphyrinogen IX biosynthetic process"/>
    <property type="evidence" value="ECO:0007669"/>
    <property type="project" value="UniProtKB-UniRule"/>
</dbReference>
<keyword evidence="8 12" id="KW-0350">Heme biosynthesis</keyword>
<feature type="binding site" evidence="12">
    <location>
        <begin position="111"/>
        <end position="113"/>
    </location>
    <ligand>
        <name>substrate</name>
    </ligand>
</feature>
<feature type="binding site" evidence="12">
    <location>
        <position position="148"/>
    </location>
    <ligand>
        <name>a divalent metal cation</name>
        <dbReference type="ChEBI" id="CHEBI:60240"/>
    </ligand>
</feature>
<evidence type="ECO:0000256" key="10">
    <source>
        <dbReference type="ARBA" id="ARBA00049102"/>
    </source>
</evidence>
<feature type="binding site" evidence="12">
    <location>
        <position position="95"/>
    </location>
    <ligand>
        <name>substrate</name>
    </ligand>
</feature>
<dbReference type="PIRSF" id="PIRSF000166">
    <property type="entry name" value="Coproporphyri_ox"/>
    <property type="match status" value="1"/>
</dbReference>
<dbReference type="UniPathway" id="UPA00251">
    <property type="reaction ID" value="UER00322"/>
</dbReference>
<evidence type="ECO:0000256" key="11">
    <source>
        <dbReference type="ARBA" id="ARBA00059657"/>
    </source>
</evidence>
<feature type="binding site" evidence="12">
    <location>
        <position position="178"/>
    </location>
    <ligand>
        <name>a divalent metal cation</name>
        <dbReference type="ChEBI" id="CHEBI:60240"/>
    </ligand>
</feature>
<dbReference type="STRING" id="1658765.Msub_20072"/>
<evidence type="ECO:0000256" key="2">
    <source>
        <dbReference type="ARBA" id="ARBA00005168"/>
    </source>
</evidence>
<comment type="cofactor">
    <cofactor evidence="12">
        <name>a divalent metal cation</name>
        <dbReference type="ChEBI" id="CHEBI:60240"/>
    </cofactor>
</comment>
<dbReference type="GO" id="GO:0046872">
    <property type="term" value="F:metal ion binding"/>
    <property type="evidence" value="ECO:0007669"/>
    <property type="project" value="UniProtKB-KW"/>
</dbReference>
<dbReference type="PANTHER" id="PTHR10755">
    <property type="entry name" value="COPROPORPHYRINOGEN III OXIDASE, MITOCHONDRIAL"/>
    <property type="match status" value="1"/>
</dbReference>
<evidence type="ECO:0000256" key="1">
    <source>
        <dbReference type="ARBA" id="ARBA00004496"/>
    </source>
</evidence>
<dbReference type="Pfam" id="PF01218">
    <property type="entry name" value="Coprogen_oxidas"/>
    <property type="match status" value="1"/>
</dbReference>
<feature type="region of interest" description="Important for dimerization" evidence="12">
    <location>
        <begin position="243"/>
        <end position="278"/>
    </location>
</feature>
<dbReference type="PATRIC" id="fig|1658765.3.peg.3337"/>
<gene>
    <name evidence="12" type="primary">hemF</name>
    <name evidence="13" type="ORF">Msub_20072</name>
</gene>
<dbReference type="RefSeq" id="WP_048497202.1">
    <property type="nucleotide sequence ID" value="NZ_LFBU01000002.1"/>
</dbReference>
<dbReference type="HAMAP" id="MF_00333">
    <property type="entry name" value="Coprogen_oxidas"/>
    <property type="match status" value="1"/>
</dbReference>